<dbReference type="InterPro" id="IPR011256">
    <property type="entry name" value="Reg_factor_effector_dom_sf"/>
</dbReference>
<evidence type="ECO:0000313" key="3">
    <source>
        <dbReference type="Proteomes" id="UP000824180"/>
    </source>
</evidence>
<dbReference type="Pfam" id="PF06445">
    <property type="entry name" value="GyrI-like"/>
    <property type="match status" value="1"/>
</dbReference>
<dbReference type="Gene3D" id="3.20.80.10">
    <property type="entry name" value="Regulatory factor, effector binding domain"/>
    <property type="match status" value="1"/>
</dbReference>
<reference evidence="2" key="2">
    <citation type="submission" date="2021-04" db="EMBL/GenBank/DDBJ databases">
        <authorList>
            <person name="Gilroy R."/>
        </authorList>
    </citation>
    <scope>NUCLEOTIDE SEQUENCE</scope>
    <source>
        <strain evidence="2">876</strain>
    </source>
</reference>
<gene>
    <name evidence="2" type="ORF">H9843_04960</name>
</gene>
<dbReference type="SUPFAM" id="SSF55136">
    <property type="entry name" value="Probable bacterial effector-binding domain"/>
    <property type="match status" value="1"/>
</dbReference>
<organism evidence="2 3">
    <name type="scientific">Candidatus Limosilactobacillus merdavium</name>
    <dbReference type="NCBI Taxonomy" id="2838651"/>
    <lineage>
        <taxon>Bacteria</taxon>
        <taxon>Bacillati</taxon>
        <taxon>Bacillota</taxon>
        <taxon>Bacilli</taxon>
        <taxon>Lactobacillales</taxon>
        <taxon>Lactobacillaceae</taxon>
        <taxon>Limosilactobacillus</taxon>
    </lineage>
</organism>
<feature type="domain" description="AraC effector-binding" evidence="1">
    <location>
        <begin position="17"/>
        <end position="208"/>
    </location>
</feature>
<accession>A0A9E2NVG7</accession>
<protein>
    <submittedName>
        <fullName evidence="2">GyrI-like domain-containing protein</fullName>
    </submittedName>
</protein>
<dbReference type="SMART" id="SM00871">
    <property type="entry name" value="AraC_E_bind"/>
    <property type="match status" value="1"/>
</dbReference>
<name>A0A9E2NVG7_9LACO</name>
<dbReference type="EMBL" id="JAHLFK010000054">
    <property type="protein sequence ID" value="MBU3830225.1"/>
    <property type="molecule type" value="Genomic_DNA"/>
</dbReference>
<comment type="caution">
    <text evidence="2">The sequence shown here is derived from an EMBL/GenBank/DDBJ whole genome shotgun (WGS) entry which is preliminary data.</text>
</comment>
<dbReference type="Proteomes" id="UP000824180">
    <property type="component" value="Unassembled WGS sequence"/>
</dbReference>
<dbReference type="AlphaFoldDB" id="A0A9E2NVG7"/>
<sequence length="208" mass="24399">MAYNFKKEEKNFYLPGKKPELIDVPKMNYIAVHGQGDPNDENGEYKQAISMLYAVAYTIKMSKNGSHQIPGYFDFVVPPLEGLWWQEGIKGVDYNHKEKFKFISMIRMPSFVTNETFEWANQEAEKKKHLDLEKVNLIQLDEGKCVQVMHIGAYDDEPQTVEKMHQFIADNNLQLDFSDHRHHHEIYLSDPRRTKLENLKTVIRIPVK</sequence>
<reference evidence="2" key="1">
    <citation type="journal article" date="2021" name="PeerJ">
        <title>Extensive microbial diversity within the chicken gut microbiome revealed by metagenomics and culture.</title>
        <authorList>
            <person name="Gilroy R."/>
            <person name="Ravi A."/>
            <person name="Getino M."/>
            <person name="Pursley I."/>
            <person name="Horton D.L."/>
            <person name="Alikhan N.F."/>
            <person name="Baker D."/>
            <person name="Gharbi K."/>
            <person name="Hall N."/>
            <person name="Watson M."/>
            <person name="Adriaenssens E.M."/>
            <person name="Foster-Nyarko E."/>
            <person name="Jarju S."/>
            <person name="Secka A."/>
            <person name="Antonio M."/>
            <person name="Oren A."/>
            <person name="Chaudhuri R.R."/>
            <person name="La Ragione R."/>
            <person name="Hildebrand F."/>
            <person name="Pallen M.J."/>
        </authorList>
    </citation>
    <scope>NUCLEOTIDE SEQUENCE</scope>
    <source>
        <strain evidence="2">876</strain>
    </source>
</reference>
<dbReference type="PIRSF" id="PIRSF031644">
    <property type="entry name" value="UCP031644"/>
    <property type="match status" value="1"/>
</dbReference>
<evidence type="ECO:0000259" key="1">
    <source>
        <dbReference type="SMART" id="SM00871"/>
    </source>
</evidence>
<proteinExistence type="predicted"/>
<evidence type="ECO:0000313" key="2">
    <source>
        <dbReference type="EMBL" id="MBU3830225.1"/>
    </source>
</evidence>
<dbReference type="InterPro" id="IPR010499">
    <property type="entry name" value="AraC_E-bd"/>
</dbReference>
<dbReference type="InterPro" id="IPR029442">
    <property type="entry name" value="GyrI-like"/>
</dbReference>
<dbReference type="InterPro" id="IPR008319">
    <property type="entry name" value="GyrI-like_CCH_Lin2189-like"/>
</dbReference>